<accession>A0ABV8Z5K2</accession>
<sequence>MESVVTSLSQPDAVGRVEKGLFIGGRWRSASGGGSFSVEDPATGRTLCEVSDATPTDALAALDAASAAQAKWAVVPPRRRGEILRRAHDLLIERIDEFALLITLEMGKSLAEARAEVEYGANYLRWFGEEAVRIDGSWKVSEDGTARVLVTRQPVGPCLLITPWNAPLAMPARKIGPAVAAGCTMVVKPAPQTPLTTAALAALLTEAGLPGGVLNIVATTRAAAITESLLLDGRLRKLSFTGSTPVGRRLLSQAADTVLRTSMELGGNAPFIVCRDADIDAAVDGAMTAKLRNVGEACIAANRFHVHADVVDEFSEKLVARMSTIAVGPGTDPASDLGPMIDARQRRRVADLVDETVDAGARVRTGARVPEGPGYFYPPTVLTNVPAGTRITREEIFGPVAAIQTFITEAEALHDANNTEFGLVSYLYTQDLGQALRMSEHLETGMVGLNRGYVSDPSAPFGGMKQSGIGREGGNTGIDEYLEQKYVAIHMGTPQSGDNGALAAATPIRSGVGGPEGGR</sequence>
<dbReference type="SUPFAM" id="SSF53720">
    <property type="entry name" value="ALDH-like"/>
    <property type="match status" value="1"/>
</dbReference>
<dbReference type="Pfam" id="PF00171">
    <property type="entry name" value="Aldedh"/>
    <property type="match status" value="1"/>
</dbReference>
<organism evidence="6 7">
    <name type="scientific">Streptomyces xiangluensis</name>
    <dbReference type="NCBI Taxonomy" id="2665720"/>
    <lineage>
        <taxon>Bacteria</taxon>
        <taxon>Bacillati</taxon>
        <taxon>Actinomycetota</taxon>
        <taxon>Actinomycetes</taxon>
        <taxon>Kitasatosporales</taxon>
        <taxon>Streptomycetaceae</taxon>
        <taxon>Streptomyces</taxon>
    </lineage>
</organism>
<feature type="domain" description="Aldehyde dehydrogenase" evidence="5">
    <location>
        <begin position="27"/>
        <end position="487"/>
    </location>
</feature>
<feature type="region of interest" description="Disordered" evidence="4">
    <location>
        <begin position="498"/>
        <end position="519"/>
    </location>
</feature>
<dbReference type="RefSeq" id="WP_386357055.1">
    <property type="nucleotide sequence ID" value="NZ_JBHSFG010000125.1"/>
</dbReference>
<dbReference type="PROSITE" id="PS00687">
    <property type="entry name" value="ALDEHYDE_DEHYDR_GLU"/>
    <property type="match status" value="1"/>
</dbReference>
<dbReference type="InterPro" id="IPR029510">
    <property type="entry name" value="Ald_DH_CS_GLU"/>
</dbReference>
<evidence type="ECO:0000313" key="6">
    <source>
        <dbReference type="EMBL" id="MFC4472738.1"/>
    </source>
</evidence>
<dbReference type="GO" id="GO:0016491">
    <property type="term" value="F:oxidoreductase activity"/>
    <property type="evidence" value="ECO:0007669"/>
    <property type="project" value="UniProtKB-KW"/>
</dbReference>
<dbReference type="EMBL" id="JBHSFG010000125">
    <property type="protein sequence ID" value="MFC4472738.1"/>
    <property type="molecule type" value="Genomic_DNA"/>
</dbReference>
<keyword evidence="1 3" id="KW-0560">Oxidoreductase</keyword>
<reference evidence="7" key="1">
    <citation type="journal article" date="2019" name="Int. J. Syst. Evol. Microbiol.">
        <title>The Global Catalogue of Microorganisms (GCM) 10K type strain sequencing project: providing services to taxonomists for standard genome sequencing and annotation.</title>
        <authorList>
            <consortium name="The Broad Institute Genomics Platform"/>
            <consortium name="The Broad Institute Genome Sequencing Center for Infectious Disease"/>
            <person name="Wu L."/>
            <person name="Ma J."/>
        </authorList>
    </citation>
    <scope>NUCLEOTIDE SEQUENCE [LARGE SCALE GENOMIC DNA]</scope>
    <source>
        <strain evidence="7">DT43</strain>
    </source>
</reference>
<proteinExistence type="inferred from homology"/>
<evidence type="ECO:0000256" key="1">
    <source>
        <dbReference type="ARBA" id="ARBA00023002"/>
    </source>
</evidence>
<feature type="active site" evidence="2">
    <location>
        <position position="264"/>
    </location>
</feature>
<dbReference type="CDD" id="cd07103">
    <property type="entry name" value="ALDH_F5_SSADH_GabD"/>
    <property type="match status" value="1"/>
</dbReference>
<dbReference type="Gene3D" id="3.40.309.10">
    <property type="entry name" value="Aldehyde Dehydrogenase, Chain A, domain 2"/>
    <property type="match status" value="1"/>
</dbReference>
<dbReference type="PANTHER" id="PTHR43353:SF5">
    <property type="entry name" value="SUCCINATE-SEMIALDEHYDE DEHYDROGENASE, MITOCHONDRIAL"/>
    <property type="match status" value="1"/>
</dbReference>
<name>A0ABV8Z5K2_9ACTN</name>
<gene>
    <name evidence="6" type="ORF">ACFPH6_51220</name>
</gene>
<evidence type="ECO:0000313" key="7">
    <source>
        <dbReference type="Proteomes" id="UP001596012"/>
    </source>
</evidence>
<dbReference type="InterPro" id="IPR016163">
    <property type="entry name" value="Ald_DH_C"/>
</dbReference>
<comment type="similarity">
    <text evidence="3">Belongs to the aldehyde dehydrogenase family.</text>
</comment>
<dbReference type="Proteomes" id="UP001596012">
    <property type="component" value="Unassembled WGS sequence"/>
</dbReference>
<keyword evidence="7" id="KW-1185">Reference proteome</keyword>
<comment type="caution">
    <text evidence="6">The sequence shown here is derived from an EMBL/GenBank/DDBJ whole genome shotgun (WGS) entry which is preliminary data.</text>
</comment>
<evidence type="ECO:0000256" key="4">
    <source>
        <dbReference type="SAM" id="MobiDB-lite"/>
    </source>
</evidence>
<dbReference type="InterPro" id="IPR015590">
    <property type="entry name" value="Aldehyde_DH_dom"/>
</dbReference>
<evidence type="ECO:0000259" key="5">
    <source>
        <dbReference type="Pfam" id="PF00171"/>
    </source>
</evidence>
<dbReference type="InterPro" id="IPR050740">
    <property type="entry name" value="Aldehyde_DH_Superfamily"/>
</dbReference>
<dbReference type="EC" id="1.2.1.-" evidence="6"/>
<protein>
    <submittedName>
        <fullName evidence="6">NAD-dependent succinate-semialdehyde dehydrogenase</fullName>
        <ecNumber evidence="6">1.2.1.-</ecNumber>
    </submittedName>
</protein>
<evidence type="ECO:0000256" key="3">
    <source>
        <dbReference type="RuleBase" id="RU003345"/>
    </source>
</evidence>
<evidence type="ECO:0000256" key="2">
    <source>
        <dbReference type="PROSITE-ProRule" id="PRU10007"/>
    </source>
</evidence>
<dbReference type="Gene3D" id="3.40.605.10">
    <property type="entry name" value="Aldehyde Dehydrogenase, Chain A, domain 1"/>
    <property type="match status" value="1"/>
</dbReference>
<dbReference type="InterPro" id="IPR016161">
    <property type="entry name" value="Ald_DH/histidinol_DH"/>
</dbReference>
<dbReference type="InterPro" id="IPR016162">
    <property type="entry name" value="Ald_DH_N"/>
</dbReference>
<dbReference type="PANTHER" id="PTHR43353">
    <property type="entry name" value="SUCCINATE-SEMIALDEHYDE DEHYDROGENASE, MITOCHONDRIAL"/>
    <property type="match status" value="1"/>
</dbReference>